<evidence type="ECO:0000256" key="1">
    <source>
        <dbReference type="ARBA" id="ARBA00004370"/>
    </source>
</evidence>
<gene>
    <name evidence="11" type="ORF">EHQ58_06130</name>
</gene>
<comment type="caution">
    <text evidence="11">The sequence shown here is derived from an EMBL/GenBank/DDBJ whole genome shotgun (WGS) entry which is preliminary data.</text>
</comment>
<dbReference type="PROSITE" id="PS00452">
    <property type="entry name" value="GUANYLATE_CYCLASE_1"/>
    <property type="match status" value="1"/>
</dbReference>
<feature type="transmembrane region" description="Helical" evidence="9">
    <location>
        <begin position="120"/>
        <end position="140"/>
    </location>
</feature>
<dbReference type="OrthoDB" id="310531at2"/>
<dbReference type="Gene3D" id="3.30.70.1230">
    <property type="entry name" value="Nucleotide cyclase"/>
    <property type="match status" value="1"/>
</dbReference>
<dbReference type="SMART" id="SM00044">
    <property type="entry name" value="CYCc"/>
    <property type="match status" value="1"/>
</dbReference>
<feature type="transmembrane region" description="Helical" evidence="9">
    <location>
        <begin position="349"/>
        <end position="371"/>
    </location>
</feature>
<dbReference type="GO" id="GO:0035556">
    <property type="term" value="P:intracellular signal transduction"/>
    <property type="evidence" value="ECO:0007669"/>
    <property type="project" value="InterPro"/>
</dbReference>
<evidence type="ECO:0000256" key="7">
    <source>
        <dbReference type="RuleBase" id="RU000405"/>
    </source>
</evidence>
<dbReference type="PANTHER" id="PTHR11920:SF335">
    <property type="entry name" value="GUANYLATE CYCLASE"/>
    <property type="match status" value="1"/>
</dbReference>
<keyword evidence="3" id="KW-0547">Nucleotide-binding</keyword>
<evidence type="ECO:0000256" key="5">
    <source>
        <dbReference type="ARBA" id="ARBA00023136"/>
    </source>
</evidence>
<feature type="transmembrane region" description="Helical" evidence="9">
    <location>
        <begin position="543"/>
        <end position="564"/>
    </location>
</feature>
<dbReference type="GO" id="GO:0016020">
    <property type="term" value="C:membrane"/>
    <property type="evidence" value="ECO:0007669"/>
    <property type="project" value="UniProtKB-SubCell"/>
</dbReference>
<feature type="coiled-coil region" evidence="8">
    <location>
        <begin position="569"/>
        <end position="599"/>
    </location>
</feature>
<feature type="transmembrane region" description="Helical" evidence="9">
    <location>
        <begin position="160"/>
        <end position="185"/>
    </location>
</feature>
<feature type="transmembrane region" description="Helical" evidence="9">
    <location>
        <begin position="419"/>
        <end position="438"/>
    </location>
</feature>
<evidence type="ECO:0000313" key="12">
    <source>
        <dbReference type="Proteomes" id="UP000297693"/>
    </source>
</evidence>
<dbReference type="GO" id="GO:0009190">
    <property type="term" value="P:cyclic nucleotide biosynthetic process"/>
    <property type="evidence" value="ECO:0007669"/>
    <property type="project" value="InterPro"/>
</dbReference>
<evidence type="ECO:0000256" key="8">
    <source>
        <dbReference type="SAM" id="Coils"/>
    </source>
</evidence>
<keyword evidence="4 9" id="KW-1133">Transmembrane helix</keyword>
<keyword evidence="2 9" id="KW-0812">Transmembrane</keyword>
<proteinExistence type="inferred from homology"/>
<organism evidence="11 12">
    <name type="scientific">Leptospira ognonensis</name>
    <dbReference type="NCBI Taxonomy" id="2484945"/>
    <lineage>
        <taxon>Bacteria</taxon>
        <taxon>Pseudomonadati</taxon>
        <taxon>Spirochaetota</taxon>
        <taxon>Spirochaetia</taxon>
        <taxon>Leptospirales</taxon>
        <taxon>Leptospiraceae</taxon>
        <taxon>Leptospira</taxon>
    </lineage>
</organism>
<keyword evidence="12" id="KW-1185">Reference proteome</keyword>
<feature type="transmembrane region" description="Helical" evidence="9">
    <location>
        <begin position="28"/>
        <end position="47"/>
    </location>
</feature>
<feature type="transmembrane region" description="Helical" evidence="9">
    <location>
        <begin position="450"/>
        <end position="471"/>
    </location>
</feature>
<dbReference type="InterPro" id="IPR018297">
    <property type="entry name" value="A/G_cyclase_CS"/>
</dbReference>
<dbReference type="EMBL" id="RQGD01000022">
    <property type="protein sequence ID" value="TGL60074.1"/>
    <property type="molecule type" value="Genomic_DNA"/>
</dbReference>
<evidence type="ECO:0000256" key="2">
    <source>
        <dbReference type="ARBA" id="ARBA00022692"/>
    </source>
</evidence>
<evidence type="ECO:0000313" key="11">
    <source>
        <dbReference type="EMBL" id="TGL60074.1"/>
    </source>
</evidence>
<dbReference type="PROSITE" id="PS50125">
    <property type="entry name" value="GUANYLATE_CYCLASE_2"/>
    <property type="match status" value="1"/>
</dbReference>
<feature type="transmembrane region" description="Helical" evidence="9">
    <location>
        <begin position="256"/>
        <end position="278"/>
    </location>
</feature>
<feature type="transmembrane region" description="Helical" evidence="9">
    <location>
        <begin position="383"/>
        <end position="404"/>
    </location>
</feature>
<feature type="domain" description="Guanylate cyclase" evidence="10">
    <location>
        <begin position="624"/>
        <end position="755"/>
    </location>
</feature>
<keyword evidence="6 7" id="KW-0456">Lyase</keyword>
<feature type="transmembrane region" description="Helical" evidence="9">
    <location>
        <begin position="225"/>
        <end position="244"/>
    </location>
</feature>
<dbReference type="InterPro" id="IPR050401">
    <property type="entry name" value="Cyclic_nucleotide_synthase"/>
</dbReference>
<name>A0A4R9K4I5_9LEPT</name>
<dbReference type="GO" id="GO:0004016">
    <property type="term" value="F:adenylate cyclase activity"/>
    <property type="evidence" value="ECO:0007669"/>
    <property type="project" value="UniProtKB-ARBA"/>
</dbReference>
<dbReference type="Proteomes" id="UP000297693">
    <property type="component" value="Unassembled WGS sequence"/>
</dbReference>
<keyword evidence="5 9" id="KW-0472">Membrane</keyword>
<dbReference type="RefSeq" id="WP_135623001.1">
    <property type="nucleotide sequence ID" value="NZ_RQGD01000022.1"/>
</dbReference>
<feature type="transmembrane region" description="Helical" evidence="9">
    <location>
        <begin position="320"/>
        <end position="337"/>
    </location>
</feature>
<dbReference type="CDD" id="cd07302">
    <property type="entry name" value="CHD"/>
    <property type="match status" value="1"/>
</dbReference>
<feature type="transmembrane region" description="Helical" evidence="9">
    <location>
        <begin position="513"/>
        <end position="531"/>
    </location>
</feature>
<comment type="subcellular location">
    <subcellularLocation>
        <location evidence="1">Membrane</location>
    </subcellularLocation>
</comment>
<feature type="transmembrane region" description="Helical" evidence="9">
    <location>
        <begin position="96"/>
        <end position="113"/>
    </location>
</feature>
<feature type="transmembrane region" description="Helical" evidence="9">
    <location>
        <begin position="197"/>
        <end position="219"/>
    </location>
</feature>
<accession>A0A4R9K4I5</accession>
<comment type="similarity">
    <text evidence="7">Belongs to the adenylyl cyclase class-4/guanylyl cyclase family.</text>
</comment>
<feature type="transmembrane region" description="Helical" evidence="9">
    <location>
        <begin position="483"/>
        <end position="501"/>
    </location>
</feature>
<dbReference type="InterPro" id="IPR029787">
    <property type="entry name" value="Nucleotide_cyclase"/>
</dbReference>
<feature type="transmembrane region" description="Helical" evidence="9">
    <location>
        <begin position="59"/>
        <end position="84"/>
    </location>
</feature>
<evidence type="ECO:0000256" key="9">
    <source>
        <dbReference type="SAM" id="Phobius"/>
    </source>
</evidence>
<dbReference type="PANTHER" id="PTHR11920">
    <property type="entry name" value="GUANYLYL CYCLASE"/>
    <property type="match status" value="1"/>
</dbReference>
<dbReference type="InterPro" id="IPR001054">
    <property type="entry name" value="A/G_cyclase"/>
</dbReference>
<dbReference type="SUPFAM" id="SSF55073">
    <property type="entry name" value="Nucleotide cyclase"/>
    <property type="match status" value="1"/>
</dbReference>
<evidence type="ECO:0000256" key="4">
    <source>
        <dbReference type="ARBA" id="ARBA00022989"/>
    </source>
</evidence>
<evidence type="ECO:0000259" key="10">
    <source>
        <dbReference type="PROSITE" id="PS50125"/>
    </source>
</evidence>
<keyword evidence="8" id="KW-0175">Coiled coil</keyword>
<sequence length="835" mass="95448">MDSFLPYPIPTISENPNAWEYFWFQLPYGVPGIVSLIVGLFLSYFSFQRAVDKSGRDRTFAINLGISFLGYSCLGLILSLRAWILEKELLLLLNNWLYLFVILILPTNFYICYSITRRKVFLYYTYLCWVAVVFGYFGILQGKGFTNDWFQYPFGKYPKASVYVKPFGIIPLIGYFALVLPFFTFKWKELEGRIHRSLFIGYNILFIFTISNAPVLLGYNVYPGSFFIFIPLLLIAYGVFRSDFFDVNELLFQKNGLFYILFGVVSFSLILLSSAVTLGMDNATYANQKWFPYAIPPAASFFSSIFMAIIVAGSNPSAKLNQLCAFSLIITAFYNLQSIPTKFSLDYIVMLRISQICFLIFSLAPSIFTRFVLKVIDSPRPPILKLVDIFSGICACLSITPFLFDGYYVYDQAIIHKGYLVQYLIGFITLLGVFIIARDLKRKWRSVPRLSFVIIGSILFSGLLLLTAILPSNGINFPLFSDYLFIPTIVLGFAVLKYEAFSLKGRTIRFSQRLANLGIFAILVASLLQMPKFLEDLAFGETLFHLTLVTLPLILFNYLLVYVFSRPLAEELDQSYLLLEEAKQKAEVANEVSERLLLNILPKKIAEEIKRQGFYEPETYEEVSILFTDFRGFTMVAKSMDTKELVTDLDACFTQFDEIVSRNKMEKLKTIGDSYMCAGGLPTPNKTSALDACLAALEIRSFMDQMKEIKIGLGFPHWELRIGISTGPVIAGVVGRFKFAYDIWGDSVNTASRMESSGEVGEINISEQTYHKIRFLFDCDYRGKVEAKHNVLLDMYFVKRLKPKFSRDEFGFVPNEKFWKIYERIQKGAVLVKKH</sequence>
<protein>
    <submittedName>
        <fullName evidence="11">Adenylate/guanylate cyclase domain-containing protein</fullName>
    </submittedName>
</protein>
<evidence type="ECO:0000256" key="3">
    <source>
        <dbReference type="ARBA" id="ARBA00022741"/>
    </source>
</evidence>
<dbReference type="Pfam" id="PF00211">
    <property type="entry name" value="Guanylate_cyc"/>
    <property type="match status" value="1"/>
</dbReference>
<dbReference type="AlphaFoldDB" id="A0A4R9K4I5"/>
<evidence type="ECO:0000256" key="6">
    <source>
        <dbReference type="ARBA" id="ARBA00023239"/>
    </source>
</evidence>
<reference evidence="11" key="1">
    <citation type="journal article" date="2019" name="PLoS Negl. Trop. Dis.">
        <title>Revisiting the worldwide diversity of Leptospira species in the environment.</title>
        <authorList>
            <person name="Vincent A.T."/>
            <person name="Schiettekatte O."/>
            <person name="Bourhy P."/>
            <person name="Veyrier F.J."/>
            <person name="Picardeau M."/>
        </authorList>
    </citation>
    <scope>NUCLEOTIDE SEQUENCE [LARGE SCALE GENOMIC DNA]</scope>
    <source>
        <strain evidence="11">201702476</strain>
    </source>
</reference>
<feature type="transmembrane region" description="Helical" evidence="9">
    <location>
        <begin position="290"/>
        <end position="313"/>
    </location>
</feature>
<dbReference type="GO" id="GO:0000166">
    <property type="term" value="F:nucleotide binding"/>
    <property type="evidence" value="ECO:0007669"/>
    <property type="project" value="UniProtKB-KW"/>
</dbReference>